<dbReference type="PROSITE" id="PS51898">
    <property type="entry name" value="TYR_RECOMBINASE"/>
    <property type="match status" value="1"/>
</dbReference>
<evidence type="ECO:0000256" key="1">
    <source>
        <dbReference type="ARBA" id="ARBA00008857"/>
    </source>
</evidence>
<dbReference type="InterPro" id="IPR010998">
    <property type="entry name" value="Integrase_recombinase_N"/>
</dbReference>
<dbReference type="InterPro" id="IPR002104">
    <property type="entry name" value="Integrase_catalytic"/>
</dbReference>
<evidence type="ECO:0000256" key="5">
    <source>
        <dbReference type="PROSITE-ProRule" id="PRU01248"/>
    </source>
</evidence>
<dbReference type="Gene3D" id="1.10.150.130">
    <property type="match status" value="1"/>
</dbReference>
<dbReference type="InterPro" id="IPR011010">
    <property type="entry name" value="DNA_brk_join_enz"/>
</dbReference>
<dbReference type="Pfam" id="PF22022">
    <property type="entry name" value="Phage_int_M"/>
    <property type="match status" value="1"/>
</dbReference>
<comment type="caution">
    <text evidence="8">The sequence shown here is derived from an EMBL/GenBank/DDBJ whole genome shotgun (WGS) entry which is preliminary data.</text>
</comment>
<evidence type="ECO:0000256" key="3">
    <source>
        <dbReference type="ARBA" id="ARBA00023125"/>
    </source>
</evidence>
<keyword evidence="4" id="KW-0233">DNA recombination</keyword>
<keyword evidence="2" id="KW-0229">DNA integration</keyword>
<feature type="domain" description="Tyr recombinase" evidence="6">
    <location>
        <begin position="199"/>
        <end position="387"/>
    </location>
</feature>
<dbReference type="EMBL" id="QFPX01000044">
    <property type="protein sequence ID" value="PZQ50221.1"/>
    <property type="molecule type" value="Genomic_DNA"/>
</dbReference>
<evidence type="ECO:0000313" key="8">
    <source>
        <dbReference type="EMBL" id="PZQ50221.1"/>
    </source>
</evidence>
<evidence type="ECO:0000259" key="6">
    <source>
        <dbReference type="PROSITE" id="PS51898"/>
    </source>
</evidence>
<dbReference type="InterPro" id="IPR038488">
    <property type="entry name" value="Integrase_DNA-bd_sf"/>
</dbReference>
<dbReference type="GO" id="GO:0003677">
    <property type="term" value="F:DNA binding"/>
    <property type="evidence" value="ECO:0007669"/>
    <property type="project" value="UniProtKB-UniRule"/>
</dbReference>
<dbReference type="InterPro" id="IPR053876">
    <property type="entry name" value="Phage_int_M"/>
</dbReference>
<feature type="domain" description="Core-binding (CB)" evidence="7">
    <location>
        <begin position="94"/>
        <end position="175"/>
    </location>
</feature>
<dbReference type="InterPro" id="IPR050808">
    <property type="entry name" value="Phage_Integrase"/>
</dbReference>
<dbReference type="Pfam" id="PF13356">
    <property type="entry name" value="Arm-DNA-bind_3"/>
    <property type="match status" value="1"/>
</dbReference>
<dbReference type="PANTHER" id="PTHR30629">
    <property type="entry name" value="PROPHAGE INTEGRASE"/>
    <property type="match status" value="1"/>
</dbReference>
<organism evidence="8 9">
    <name type="scientific">Novosphingobium pentaromativorans</name>
    <dbReference type="NCBI Taxonomy" id="205844"/>
    <lineage>
        <taxon>Bacteria</taxon>
        <taxon>Pseudomonadati</taxon>
        <taxon>Pseudomonadota</taxon>
        <taxon>Alphaproteobacteria</taxon>
        <taxon>Sphingomonadales</taxon>
        <taxon>Sphingomonadaceae</taxon>
        <taxon>Novosphingobium</taxon>
    </lineage>
</organism>
<evidence type="ECO:0000259" key="7">
    <source>
        <dbReference type="PROSITE" id="PS51900"/>
    </source>
</evidence>
<dbReference type="GO" id="GO:0006310">
    <property type="term" value="P:DNA recombination"/>
    <property type="evidence" value="ECO:0007669"/>
    <property type="project" value="UniProtKB-KW"/>
</dbReference>
<dbReference type="Gene3D" id="3.30.160.390">
    <property type="entry name" value="Integrase, DNA-binding domain"/>
    <property type="match status" value="1"/>
</dbReference>
<protein>
    <submittedName>
        <fullName evidence="8">DUF4102 domain-containing protein</fullName>
    </submittedName>
</protein>
<dbReference type="Proteomes" id="UP000249082">
    <property type="component" value="Unassembled WGS sequence"/>
</dbReference>
<comment type="similarity">
    <text evidence="1">Belongs to the 'phage' integrase family.</text>
</comment>
<name>A0A2W5N9Q6_9SPHN</name>
<dbReference type="GO" id="GO:0015074">
    <property type="term" value="P:DNA integration"/>
    <property type="evidence" value="ECO:0007669"/>
    <property type="project" value="UniProtKB-KW"/>
</dbReference>
<evidence type="ECO:0000313" key="9">
    <source>
        <dbReference type="Proteomes" id="UP000249082"/>
    </source>
</evidence>
<dbReference type="InterPro" id="IPR025166">
    <property type="entry name" value="Integrase_DNA_bind_dom"/>
</dbReference>
<dbReference type="CDD" id="cd00801">
    <property type="entry name" value="INT_P4_C"/>
    <property type="match status" value="1"/>
</dbReference>
<dbReference type="Gene3D" id="1.10.443.10">
    <property type="entry name" value="Intergrase catalytic core"/>
    <property type="match status" value="1"/>
</dbReference>
<accession>A0A2W5N9Q6</accession>
<dbReference type="InterPro" id="IPR044068">
    <property type="entry name" value="CB"/>
</dbReference>
<evidence type="ECO:0000256" key="4">
    <source>
        <dbReference type="ARBA" id="ARBA00023172"/>
    </source>
</evidence>
<evidence type="ECO:0000256" key="2">
    <source>
        <dbReference type="ARBA" id="ARBA00022908"/>
    </source>
</evidence>
<dbReference type="SUPFAM" id="SSF56349">
    <property type="entry name" value="DNA breaking-rejoining enzymes"/>
    <property type="match status" value="1"/>
</dbReference>
<dbReference type="InterPro" id="IPR013762">
    <property type="entry name" value="Integrase-like_cat_sf"/>
</dbReference>
<dbReference type="Pfam" id="PF00589">
    <property type="entry name" value="Phage_integrase"/>
    <property type="match status" value="1"/>
</dbReference>
<sequence>MALKELEAKYAAIRSRAYKLTDGGGLHLFVQPNGSKLWRMKYRFGGKEKLLSFGKYPDVPLAAARTKRDEARVCLAEGRDPAVVLAEEQEVAERTFEKVARAWHANRSDGLNAAHAKRVLSRMESDVFPVIGHRPLTEVTVTEILAMVRKIEARGALDISRRANQCVSQVYRFAIANGWARENPTVHLLGALKPRPRVKHMARVPLQEVPDLVRAIANYDGEDGSRRRDRTRDAMMFTLLTWARTGEVRFAVWSEIENLDGKQPTWRVPAERMKKRREHLVPLSSQAVLILKRRMQLTKVTPGGFIFPGDREETAMSENTMLYGCYRMGYRSRQTIHGFRALASTWANESQNYRSDWIELALAHVEDDTVRAAYNSAQHFMQRAGMLQDWGDYVDACGCPQNDASASSGVDRNDISDVHDRRLRGGERRGNLRLVQRSVETRDNIIKFPGRSRRGDN</sequence>
<keyword evidence="3 5" id="KW-0238">DNA-binding</keyword>
<dbReference type="PROSITE" id="PS51900">
    <property type="entry name" value="CB"/>
    <property type="match status" value="1"/>
</dbReference>
<dbReference type="PANTHER" id="PTHR30629:SF2">
    <property type="entry name" value="PROPHAGE INTEGRASE INTS-RELATED"/>
    <property type="match status" value="1"/>
</dbReference>
<proteinExistence type="inferred from homology"/>
<dbReference type="AlphaFoldDB" id="A0A2W5N9Q6"/>
<reference evidence="8 9" key="1">
    <citation type="submission" date="2017-08" db="EMBL/GenBank/DDBJ databases">
        <title>Infants hospitalized years apart are colonized by the same room-sourced microbial strains.</title>
        <authorList>
            <person name="Brooks B."/>
            <person name="Olm M.R."/>
            <person name="Firek B.A."/>
            <person name="Baker R."/>
            <person name="Thomas B.C."/>
            <person name="Morowitz M.J."/>
            <person name="Banfield J.F."/>
        </authorList>
    </citation>
    <scope>NUCLEOTIDE SEQUENCE [LARGE SCALE GENOMIC DNA]</scope>
    <source>
        <strain evidence="8">S2_005_002_R2_33</strain>
    </source>
</reference>
<gene>
    <name evidence="8" type="ORF">DI555_23280</name>
</gene>